<evidence type="ECO:0000256" key="4">
    <source>
        <dbReference type="ARBA" id="ARBA00023204"/>
    </source>
</evidence>
<dbReference type="AlphaFoldDB" id="A0A2R5LDX1"/>
<dbReference type="GO" id="GO:0016604">
    <property type="term" value="C:nuclear body"/>
    <property type="evidence" value="ECO:0007669"/>
    <property type="project" value="TreeGrafter"/>
</dbReference>
<evidence type="ECO:0000313" key="6">
    <source>
        <dbReference type="EMBL" id="MBY07615.1"/>
    </source>
</evidence>
<dbReference type="GO" id="GO:0006302">
    <property type="term" value="P:double-strand break repair"/>
    <property type="evidence" value="ECO:0007669"/>
    <property type="project" value="TreeGrafter"/>
</dbReference>
<dbReference type="CDD" id="cd21502">
    <property type="entry name" value="vWA_BABAM1"/>
    <property type="match status" value="1"/>
</dbReference>
<dbReference type="EMBL" id="GGLE01003489">
    <property type="protein sequence ID" value="MBY07615.1"/>
    <property type="molecule type" value="Transcribed_RNA"/>
</dbReference>
<proteinExistence type="predicted"/>
<reference evidence="6" key="1">
    <citation type="submission" date="2018-03" db="EMBL/GenBank/DDBJ databases">
        <title>The relapsing fever spirochete Borrelia turicatae persists in the highly oxidative environment of its soft-bodied tick vector.</title>
        <authorList>
            <person name="Bourret T.J."/>
            <person name="Boyle W.K."/>
            <person name="Valenzuela J.G."/>
            <person name="Oliveira F."/>
            <person name="Lopez J.E."/>
        </authorList>
    </citation>
    <scope>NUCLEOTIDE SEQUENCE</scope>
    <source>
        <strain evidence="6">Kansas strain/isolate</strain>
        <tissue evidence="6">Salivary glands</tissue>
    </source>
</reference>
<keyword evidence="4" id="KW-0234">DNA repair</keyword>
<evidence type="ECO:0000256" key="3">
    <source>
        <dbReference type="ARBA" id="ARBA00022763"/>
    </source>
</evidence>
<dbReference type="GO" id="GO:0007095">
    <property type="term" value="P:mitotic G2 DNA damage checkpoint signaling"/>
    <property type="evidence" value="ECO:0007669"/>
    <property type="project" value="TreeGrafter"/>
</dbReference>
<protein>
    <recommendedName>
        <fullName evidence="7">BRISC and BRCA1-A complex member 1</fullName>
    </recommendedName>
</protein>
<dbReference type="GO" id="GO:0070531">
    <property type="term" value="C:BRCA1-A complex"/>
    <property type="evidence" value="ECO:0007669"/>
    <property type="project" value="InterPro"/>
</dbReference>
<evidence type="ECO:0000256" key="1">
    <source>
        <dbReference type="ARBA" id="ARBA00004123"/>
    </source>
</evidence>
<dbReference type="InterPro" id="IPR026126">
    <property type="entry name" value="BABAM1"/>
</dbReference>
<dbReference type="PANTHER" id="PTHR15660:SF1">
    <property type="entry name" value="BRISC AND BRCA1-A COMPLEX MEMBER 1"/>
    <property type="match status" value="1"/>
</dbReference>
<accession>A0A2R5LDX1</accession>
<keyword evidence="2" id="KW-0963">Cytoplasm</keyword>
<sequence>MEDIPFTFSDGSKHSPLFLVKRVVELFVHNKHKIDKRHEFALVVFHEQPLWIKNFTSDPKEICNFLEDLHETKECETCDLTSLFSVISENTVFTEMKKCDTPVPPFLVRTILIYGRSNTVPVVHSSIETLKLKMQSQYFFLDILYIHEPVSENNRCQEIFDSFIDLDEELASYVFEVSRNATKLHNCMAKLLSHPLQRPHQHLAHYKVDSSNSASPS</sequence>
<name>A0A2R5LDX1_9ACAR</name>
<dbReference type="GO" id="GO:0070552">
    <property type="term" value="C:BRISC complex"/>
    <property type="evidence" value="ECO:0007669"/>
    <property type="project" value="InterPro"/>
</dbReference>
<evidence type="ECO:0000256" key="2">
    <source>
        <dbReference type="ARBA" id="ARBA00022490"/>
    </source>
</evidence>
<keyword evidence="5" id="KW-0539">Nucleus</keyword>
<keyword evidence="3" id="KW-0227">DNA damage</keyword>
<evidence type="ECO:0000256" key="5">
    <source>
        <dbReference type="ARBA" id="ARBA00023242"/>
    </source>
</evidence>
<organism evidence="6">
    <name type="scientific">Ornithodoros turicata</name>
    <dbReference type="NCBI Taxonomy" id="34597"/>
    <lineage>
        <taxon>Eukaryota</taxon>
        <taxon>Metazoa</taxon>
        <taxon>Ecdysozoa</taxon>
        <taxon>Arthropoda</taxon>
        <taxon>Chelicerata</taxon>
        <taxon>Arachnida</taxon>
        <taxon>Acari</taxon>
        <taxon>Parasitiformes</taxon>
        <taxon>Ixodida</taxon>
        <taxon>Ixodoidea</taxon>
        <taxon>Argasidae</taxon>
        <taxon>Ornithodorinae</taxon>
        <taxon>Ornithodoros</taxon>
    </lineage>
</organism>
<dbReference type="PANTHER" id="PTHR15660">
    <property type="entry name" value="BRISC AND BRCA1-A COMPLEX MEMBER 1"/>
    <property type="match status" value="1"/>
</dbReference>
<comment type="subcellular location">
    <subcellularLocation>
        <location evidence="1">Nucleus</location>
    </subcellularLocation>
</comment>
<dbReference type="GO" id="GO:0045739">
    <property type="term" value="P:positive regulation of DNA repair"/>
    <property type="evidence" value="ECO:0007669"/>
    <property type="project" value="InterPro"/>
</dbReference>
<evidence type="ECO:0008006" key="7">
    <source>
        <dbReference type="Google" id="ProtNLM"/>
    </source>
</evidence>